<dbReference type="SUPFAM" id="SSF53850">
    <property type="entry name" value="Periplasmic binding protein-like II"/>
    <property type="match status" value="1"/>
</dbReference>
<dbReference type="Proteomes" id="UP000434582">
    <property type="component" value="Unassembled WGS sequence"/>
</dbReference>
<proteinExistence type="inferred from homology"/>
<dbReference type="AlphaFoldDB" id="A0A7X1ZHW5"/>
<sequence>MTTRTHSPRSGRPFARRALLRALLAGAALTMSAAPALAAEARVAVNAGFAEAAREIGRRFTAQTGHTLAFDVGASGKLYAQIVAGSGADLFLSADVERPVRADLAGLSAPDTRITYAAGRMVLWSADPDRVDDAGAVLTRPGGLPSLAISNPVTSRHGAAAVEVLSSLGVYDDLRPVIVTAADALAVRDMVSDGDVAAGLLPASMVARRPGDGSRWLVPRALHAPIRHQAVLMASGARNAAARSFLAFLREKPARDIILSFDYETPEPPLR</sequence>
<keyword evidence="7" id="KW-1185">Reference proteome</keyword>
<dbReference type="EMBL" id="WIVE01000084">
    <property type="protein sequence ID" value="MQX38269.1"/>
    <property type="molecule type" value="Genomic_DNA"/>
</dbReference>
<dbReference type="PANTHER" id="PTHR30632">
    <property type="entry name" value="MOLYBDATE-BINDING PERIPLASMIC PROTEIN"/>
    <property type="match status" value="1"/>
</dbReference>
<keyword evidence="4" id="KW-0500">Molybdenum</keyword>
<organism evidence="6 7">
    <name type="scientific">Roseospira navarrensis</name>
    <dbReference type="NCBI Taxonomy" id="140058"/>
    <lineage>
        <taxon>Bacteria</taxon>
        <taxon>Pseudomonadati</taxon>
        <taxon>Pseudomonadota</taxon>
        <taxon>Alphaproteobacteria</taxon>
        <taxon>Rhodospirillales</taxon>
        <taxon>Rhodospirillaceae</taxon>
        <taxon>Roseospira</taxon>
    </lineage>
</organism>
<dbReference type="Pfam" id="PF13531">
    <property type="entry name" value="SBP_bac_11"/>
    <property type="match status" value="1"/>
</dbReference>
<dbReference type="GO" id="GO:0046872">
    <property type="term" value="F:metal ion binding"/>
    <property type="evidence" value="ECO:0007669"/>
    <property type="project" value="UniProtKB-KW"/>
</dbReference>
<dbReference type="RefSeq" id="WP_153346565.1">
    <property type="nucleotide sequence ID" value="NZ_WIVE01000084.1"/>
</dbReference>
<dbReference type="PANTHER" id="PTHR30632:SF14">
    <property type="entry name" value="TUNGSTATE_MOLYBDATE_CHROMATE-BINDING PROTEIN MODA"/>
    <property type="match status" value="1"/>
</dbReference>
<gene>
    <name evidence="6" type="primary">modA</name>
    <name evidence="6" type="ORF">GHC57_17270</name>
</gene>
<comment type="similarity">
    <text evidence="1">Belongs to the bacterial solute-binding protein ModA family.</text>
</comment>
<dbReference type="PIRSF" id="PIRSF004846">
    <property type="entry name" value="ModA"/>
    <property type="match status" value="1"/>
</dbReference>
<dbReference type="InterPro" id="IPR006311">
    <property type="entry name" value="TAT_signal"/>
</dbReference>
<keyword evidence="3 5" id="KW-0732">Signal</keyword>
<name>A0A7X1ZHW5_9PROT</name>
<evidence type="ECO:0000256" key="4">
    <source>
        <dbReference type="PIRSR" id="PIRSR004846-1"/>
    </source>
</evidence>
<evidence type="ECO:0000256" key="2">
    <source>
        <dbReference type="ARBA" id="ARBA00022723"/>
    </source>
</evidence>
<comment type="caution">
    <text evidence="6">The sequence shown here is derived from an EMBL/GenBank/DDBJ whole genome shotgun (WGS) entry which is preliminary data.</text>
</comment>
<dbReference type="Gene3D" id="3.40.190.10">
    <property type="entry name" value="Periplasmic binding protein-like II"/>
    <property type="match status" value="2"/>
</dbReference>
<feature type="signal peptide" evidence="5">
    <location>
        <begin position="1"/>
        <end position="38"/>
    </location>
</feature>
<dbReference type="InterPro" id="IPR050682">
    <property type="entry name" value="ModA/WtpA"/>
</dbReference>
<dbReference type="PROSITE" id="PS51318">
    <property type="entry name" value="TAT"/>
    <property type="match status" value="1"/>
</dbReference>
<dbReference type="NCBIfam" id="TIGR01256">
    <property type="entry name" value="modA"/>
    <property type="match status" value="1"/>
</dbReference>
<feature type="chain" id="PRO_5031296377" evidence="5">
    <location>
        <begin position="39"/>
        <end position="271"/>
    </location>
</feature>
<accession>A0A7X1ZHW5</accession>
<evidence type="ECO:0000313" key="7">
    <source>
        <dbReference type="Proteomes" id="UP000434582"/>
    </source>
</evidence>
<dbReference type="GO" id="GO:0030973">
    <property type="term" value="F:molybdate ion binding"/>
    <property type="evidence" value="ECO:0007669"/>
    <property type="project" value="TreeGrafter"/>
</dbReference>
<dbReference type="GO" id="GO:0015689">
    <property type="term" value="P:molybdate ion transport"/>
    <property type="evidence" value="ECO:0007669"/>
    <property type="project" value="InterPro"/>
</dbReference>
<evidence type="ECO:0000256" key="1">
    <source>
        <dbReference type="ARBA" id="ARBA00009175"/>
    </source>
</evidence>
<dbReference type="OrthoDB" id="9785015at2"/>
<reference evidence="6 7" key="1">
    <citation type="submission" date="2019-10" db="EMBL/GenBank/DDBJ databases">
        <title>Draft whole-genome sequence of the purple nonsulfur photosynthetic bacterium Roseospira navarrensis DSM 15114.</title>
        <authorList>
            <person name="Kyndt J.A."/>
            <person name="Meyer T.E."/>
        </authorList>
    </citation>
    <scope>NUCLEOTIDE SEQUENCE [LARGE SCALE GENOMIC DNA]</scope>
    <source>
        <strain evidence="6 7">DSM 15114</strain>
    </source>
</reference>
<evidence type="ECO:0000256" key="5">
    <source>
        <dbReference type="SAM" id="SignalP"/>
    </source>
</evidence>
<protein>
    <submittedName>
        <fullName evidence="6">Molybdate ABC transporter substrate-binding protein</fullName>
    </submittedName>
</protein>
<evidence type="ECO:0000313" key="6">
    <source>
        <dbReference type="EMBL" id="MQX38269.1"/>
    </source>
</evidence>
<evidence type="ECO:0000256" key="3">
    <source>
        <dbReference type="ARBA" id="ARBA00022729"/>
    </source>
</evidence>
<dbReference type="InterPro" id="IPR005950">
    <property type="entry name" value="ModA"/>
</dbReference>
<feature type="binding site" evidence="4">
    <location>
        <position position="75"/>
    </location>
    <ligand>
        <name>molybdate</name>
        <dbReference type="ChEBI" id="CHEBI:36264"/>
    </ligand>
</feature>
<keyword evidence="2 4" id="KW-0479">Metal-binding</keyword>